<dbReference type="RefSeq" id="WP_116420239.1">
    <property type="nucleotide sequence ID" value="NZ_NMUE01000001.1"/>
</dbReference>
<dbReference type="EMBL" id="NMUE01000001">
    <property type="protein sequence ID" value="RFA98501.1"/>
    <property type="molecule type" value="Genomic_DNA"/>
</dbReference>
<comment type="caution">
    <text evidence="1">The sequence shown here is derived from an EMBL/GenBank/DDBJ whole genome shotgun (WGS) entry which is preliminary data.</text>
</comment>
<accession>A0A371R3X3</accession>
<evidence type="ECO:0008006" key="5">
    <source>
        <dbReference type="Google" id="ProtNLM"/>
    </source>
</evidence>
<dbReference type="AlphaFoldDB" id="A0A371R3X3"/>
<dbReference type="EMBL" id="NMUF01000004">
    <property type="protein sequence ID" value="RFA99992.1"/>
    <property type="molecule type" value="Genomic_DNA"/>
</dbReference>
<reference evidence="3 4" key="1">
    <citation type="submission" date="2017-07" db="EMBL/GenBank/DDBJ databases">
        <title>Draft genome sequence of aerobic hyperthermophilic archaea, Pyrobaculum aerophilum YKB31 and YKB32.</title>
        <authorList>
            <person name="Mochizuki T."/>
            <person name="Berliner A.J."/>
            <person name="Yoshida-Takashima Y."/>
            <person name="Takaki Y."/>
            <person name="Nunoura T."/>
            <person name="Takai K."/>
        </authorList>
    </citation>
    <scope>NUCLEOTIDE SEQUENCE [LARGE SCALE GENOMIC DNA]</scope>
    <source>
        <strain evidence="1 4">YKB31</strain>
        <strain evidence="2 3">YKB32</strain>
    </source>
</reference>
<evidence type="ECO:0000313" key="2">
    <source>
        <dbReference type="EMBL" id="RFA99992.1"/>
    </source>
</evidence>
<organism evidence="1 4">
    <name type="scientific">Pyrobaculum aerophilum</name>
    <dbReference type="NCBI Taxonomy" id="13773"/>
    <lineage>
        <taxon>Archaea</taxon>
        <taxon>Thermoproteota</taxon>
        <taxon>Thermoprotei</taxon>
        <taxon>Thermoproteales</taxon>
        <taxon>Thermoproteaceae</taxon>
        <taxon>Pyrobaculum</taxon>
    </lineage>
</organism>
<evidence type="ECO:0000313" key="4">
    <source>
        <dbReference type="Proteomes" id="UP000257123"/>
    </source>
</evidence>
<dbReference type="Proteomes" id="UP000257123">
    <property type="component" value="Unassembled WGS sequence"/>
</dbReference>
<sequence>MVGYLDYKSRPREYIEARFNEAAAEANLAEEMLRRELYQNAANKAFMALKALTSAIVASELCNLKRDEKRREWYEKVGHAAPTTGLIKIAKDLEALGYKGIEAAVKTALLLHRFAYNGFDPNFVDYLDTDEVVSDIKQVLDFVKTTIQTLSAQVPTRIQQC</sequence>
<dbReference type="OrthoDB" id="41609at2157"/>
<evidence type="ECO:0000313" key="3">
    <source>
        <dbReference type="Proteomes" id="UP000256877"/>
    </source>
</evidence>
<dbReference type="Pfam" id="PF05942">
    <property type="entry name" value="PaREP1"/>
    <property type="match status" value="1"/>
</dbReference>
<gene>
    <name evidence="1" type="ORF">CGL51_00215</name>
    <name evidence="2" type="ORF">CGL52_02180</name>
</gene>
<name>A0A371R3X3_9CREN</name>
<dbReference type="InterPro" id="IPR010268">
    <property type="entry name" value="PaREP1"/>
</dbReference>
<dbReference type="Proteomes" id="UP000256877">
    <property type="component" value="Unassembled WGS sequence"/>
</dbReference>
<protein>
    <recommendedName>
        <fullName evidence="5">PaREP1</fullName>
    </recommendedName>
</protein>
<proteinExistence type="predicted"/>
<evidence type="ECO:0000313" key="1">
    <source>
        <dbReference type="EMBL" id="RFA98501.1"/>
    </source>
</evidence>